<evidence type="ECO:0000256" key="5">
    <source>
        <dbReference type="ARBA" id="ARBA00023136"/>
    </source>
</evidence>
<feature type="compositionally biased region" description="Low complexity" evidence="6">
    <location>
        <begin position="1679"/>
        <end position="1696"/>
    </location>
</feature>
<evidence type="ECO:0000256" key="6">
    <source>
        <dbReference type="SAM" id="MobiDB-lite"/>
    </source>
</evidence>
<gene>
    <name evidence="7" type="ORF">KC01_LOCUS19671</name>
</gene>
<dbReference type="PANTHER" id="PTHR21963">
    <property type="entry name" value="PF6"/>
    <property type="match status" value="1"/>
</dbReference>
<dbReference type="Proteomes" id="UP001497482">
    <property type="component" value="Chromosome 19"/>
</dbReference>
<evidence type="ECO:0000256" key="3">
    <source>
        <dbReference type="ARBA" id="ARBA00022692"/>
    </source>
</evidence>
<evidence type="ECO:0000256" key="4">
    <source>
        <dbReference type="ARBA" id="ARBA00022989"/>
    </source>
</evidence>
<feature type="compositionally biased region" description="Low complexity" evidence="6">
    <location>
        <begin position="1027"/>
        <end position="1039"/>
    </location>
</feature>
<feature type="compositionally biased region" description="Polar residues" evidence="6">
    <location>
        <begin position="1784"/>
        <end position="1813"/>
    </location>
</feature>
<evidence type="ECO:0000313" key="7">
    <source>
        <dbReference type="EMBL" id="CAL1590111.1"/>
    </source>
</evidence>
<reference evidence="7 8" key="1">
    <citation type="submission" date="2024-04" db="EMBL/GenBank/DDBJ databases">
        <authorList>
            <person name="Waldvogel A.-M."/>
            <person name="Schoenle A."/>
        </authorList>
    </citation>
    <scope>NUCLEOTIDE SEQUENCE [LARGE SCALE GENOMIC DNA]</scope>
</reference>
<feature type="compositionally biased region" description="Basic and acidic residues" evidence="6">
    <location>
        <begin position="2631"/>
        <end position="2642"/>
    </location>
</feature>
<feature type="compositionally biased region" description="Basic and acidic residues" evidence="6">
    <location>
        <begin position="236"/>
        <end position="252"/>
    </location>
</feature>
<feature type="compositionally biased region" description="Basic and acidic residues" evidence="6">
    <location>
        <begin position="748"/>
        <end position="759"/>
    </location>
</feature>
<feature type="region of interest" description="Disordered" evidence="6">
    <location>
        <begin position="2559"/>
        <end position="2653"/>
    </location>
</feature>
<organism evidence="7 8">
    <name type="scientific">Knipowitschia caucasica</name>
    <name type="common">Caucasian dwarf goby</name>
    <name type="synonym">Pomatoschistus caucasicus</name>
    <dbReference type="NCBI Taxonomy" id="637954"/>
    <lineage>
        <taxon>Eukaryota</taxon>
        <taxon>Metazoa</taxon>
        <taxon>Chordata</taxon>
        <taxon>Craniata</taxon>
        <taxon>Vertebrata</taxon>
        <taxon>Euteleostomi</taxon>
        <taxon>Actinopterygii</taxon>
        <taxon>Neopterygii</taxon>
        <taxon>Teleostei</taxon>
        <taxon>Neoteleostei</taxon>
        <taxon>Acanthomorphata</taxon>
        <taxon>Gobiaria</taxon>
        <taxon>Gobiiformes</taxon>
        <taxon>Gobioidei</taxon>
        <taxon>Gobiidae</taxon>
        <taxon>Gobiinae</taxon>
        <taxon>Knipowitschia</taxon>
    </lineage>
</organism>
<feature type="compositionally biased region" description="Acidic residues" evidence="6">
    <location>
        <begin position="2597"/>
        <end position="2607"/>
    </location>
</feature>
<feature type="compositionally biased region" description="Polar residues" evidence="6">
    <location>
        <begin position="845"/>
        <end position="857"/>
    </location>
</feature>
<feature type="compositionally biased region" description="Polar residues" evidence="6">
    <location>
        <begin position="1423"/>
        <end position="1434"/>
    </location>
</feature>
<dbReference type="InterPro" id="IPR047002">
    <property type="entry name" value="Tcp10_C_sf"/>
</dbReference>
<feature type="region of interest" description="Disordered" evidence="6">
    <location>
        <begin position="2031"/>
        <end position="2059"/>
    </location>
</feature>
<proteinExistence type="inferred from homology"/>
<sequence length="2667" mass="297500">MAPKPAKDTAKKDAGNRHWEAVLVQEPFQEDSWKACVSLVVETCPEDEELIHMLTAAVQKPQRRLFSILTWDDTKAKIIEFGNPKTRKRDNAAAFSEVTEPAKLLLDGGEDIPVDLLAKLVKFQLLQVKREDKLRRQAEQVKNAEEKKKDAPRSATKDKGGKDKKGKATSPVPEKKTKLKRRDEVDPPDYIDDEPGDGPQHYIFIVGFYHPQLFGALDSIGVHVSNVIKLSQETKGQQKTENKKESESITRDTEEEDCMVRLASQTKRLDHFWSGLRYYLDCGPPDSKLHDVAQLNYSVCFPSVDIQESEAVLTLGSSIFEGLASLIYDTLDWRQQHQHYLENLKIIDVPRLSEPDTQPIEPVINTRTKKKAAQEEILPAQETKALTTEVDMSYYCKLLNTVPPEACSVPLMVHCMLEQVVLTSAPSGPAPSEETEDMNDYNGQFLHQELVSCMLDEFLPLVHTEKEKSHLLNTLTAMVTAKGDKKRLLEKYGQNEVEAADPQVIRHHDERTQRLRNRKAGEEFDPVEVEKNMLTMSPVWGLIQSLAQYKNSPCWMAIKQQLQYYCTNDVISWADVERMFDQSVLEGMPLTQLEPTEALASSGSAPVMTTAIPWDDPLAFAKQQLWHLQNQGPAFLTEDPDNTRVNKEVPVHLELSEIQSCRHRNLFDWHYSEHHNSATFLQVLQVASEQYRCLDTFRGSYKNNLYIYCHNPMNKNRFCTESWDVALHTSVRFRKYLEFVAENISEWTKEEESKREAMDKVSPVETLKVENRPPTSNDKEQEPVIRKESLKAWKQEQEQLKEEEVTKKAKNEPAQKGKPAKEDAAAKDKKQNKVPQSAKKGRADTASSAKTQSNSFQADGEEQEEQFNRRRRRRRRRSETQGFRGYDMDGKLIHVSGNVHYLYPSDGGSVIVEKADYVEGSSLLKIAVKKDGHSFYTHINHICEELKLENVQPNEPFTPQEATKGVAKVKQGTFTAVLDCGIRLSYSFYGQTGQHIDSSQESANNITETAANDQEPKEMQPDVQTKPESPSSPTLSPETQEGKTGLVPPSCLSSSLPNGLLLQLLCEDSQGVPSEELGMLVRQSFPLYGAGDTGGFPDCSLSKEVFRVVTSRGAVVRKMRDGSTQVLFADGSVCSSLFSAPGSDLTTINTSDETKEQSPALDEETEEGFWSTTTPTGARFYSARTSHKRSPTSPLLVFKATDPITKEVMLTREDRVVSVQSPDGSITVEHADGTRITSLYEDSLSIHTGRRPESTALKSPSAECELSLGHSREESAHLELGKKERAPSTVYENSTESLSWSRKSSNSENGRVSLKEKVVLVEKEGCASVVMYPKRRTAHVFLADGTVITGNCSGAYQVFPSNVGLLQIHSDGKCTYTSDLLDTPRPTGGAVLPQCGTYTMSHSDVVACDVTDSKGNHFQVMENGTISVSNSSPASPKRKEDEEDRDTDRCENEEHSPRIFIAHRNGSGTELLFSQTVEELFFQAYSDPTVAIMKEPLPDTQDEFGITILKPGYVSAWSQWVLAKQKSDITPPNLRNRNWNDFPNAAKPGAGRPFGTDMGRSLSLNPWCGASVTQNLPLRSCPKVLEMRELQEHRPFTAPLRNALDSQLKEYIESLMEKEQRSEQMKMKDPRSEQESSHASGLLDLVLSFADQEDSSQSTDKQISDISSLYMQSVGGPVESETSEATTTPASESFATGHNSLWTGRLALYRQDLCEEKAYRNALRKKTVVPYFHLENLPLFESLLHQEMQEPRQSQVPPVLQKPENESKEKPKKTPSPKPMKSKATLTPSSTALKTAAKSPSDSPHPTAAQSMKTSVLYKSVDVDVTGQPRKSKVRLPTCIKTTKPSCVPNQQFLSVEEPVRRKCRTISLTNSNCIVRGFHLHPPRVDFGPVLHGSTSSVTVVMKNVGVDTCRFNIKPPPPSSGLRVVYNPGPVAAGLHVELEIQLLALLSVQTGGNTTGKSLSQDITIHTETDIIYLPITATILSERQYELWRQEHCVGIRRAPRTSKQSNSTTLARLRELLWTCTGDGAASARCSEDKTRPRPSSATGNMQTEEDTAAAQEPILEEGSGREQQRPQQQSLASSLCRESHWKCLLLTLLMYGCFATLAWCALCRVPVLGASLPLGGDDDAASAAYYSDIVHLESPCSSGYVYIPLAFLAMLYVVYLVECWHCFSKTATLAHAEFQEVYERVQRLQQATPCIWWKAISYHYVRRTRQVTRYRNGDAYTTTQLCAVYHERVNTHASSSEFDYARYGVKDVSKELLDLAVHPAVRLRFTKCFSFSSARAEAAYLTQRARFFGENEGLDDYMEAREGMHLKNVDFREHILAFPDPAHPPWFSRHRLFWLASAFLLSWPLRVVSEYRTAYVHYHVEKLFGEDEDSVGGGARDGADTENGLHPGGVSVGMGLNSYRAISRVNTVDMTELEWHIRCNQQLVPSYSEALLMDMDSISTNPTASTPISGPGATPLQPPHPPALALPVLFNSAYLLQSCPRCRRTTSSSSLPSRLRAPMGTTALLNATVAGLRAAGQGAAGPGGRLVLSRSGFSLGRLSSARQNNLFHSRSVGGGLAGSREDGGSGFLGLGSRQAQDNEETRGVLEGEGEEEEEQPEEEVRMREDRGRTGPERDEDTEQDSSDRRDADRERPPSYQEAFFFPVLIIHGEESCHGDDM</sequence>
<dbReference type="Pfam" id="PF14874">
    <property type="entry name" value="PapD-like"/>
    <property type="match status" value="1"/>
</dbReference>
<feature type="compositionally biased region" description="Basic and acidic residues" evidence="6">
    <location>
        <begin position="2608"/>
        <end position="2622"/>
    </location>
</feature>
<feature type="region of interest" description="Disordered" evidence="6">
    <location>
        <begin position="1145"/>
        <end position="1174"/>
    </location>
</feature>
<feature type="region of interest" description="Disordered" evidence="6">
    <location>
        <begin position="1674"/>
        <end position="1696"/>
    </location>
</feature>
<evidence type="ECO:0008006" key="9">
    <source>
        <dbReference type="Google" id="ProtNLM"/>
    </source>
</evidence>
<evidence type="ECO:0000256" key="2">
    <source>
        <dbReference type="ARBA" id="ARBA00009583"/>
    </source>
</evidence>
<keyword evidence="8" id="KW-1185">Reference proteome</keyword>
<dbReference type="InterPro" id="IPR026767">
    <property type="entry name" value="Tmem151"/>
</dbReference>
<dbReference type="GO" id="GO:0016020">
    <property type="term" value="C:membrane"/>
    <property type="evidence" value="ECO:0007669"/>
    <property type="project" value="UniProtKB-SubCell"/>
</dbReference>
<feature type="region of interest" description="Disordered" evidence="6">
    <location>
        <begin position="748"/>
        <end position="883"/>
    </location>
</feature>
<feature type="region of interest" description="Disordered" evidence="6">
    <location>
        <begin position="1748"/>
        <end position="1813"/>
    </location>
</feature>
<accession>A0AAV2KPE0</accession>
<feature type="region of interest" description="Disordered" evidence="6">
    <location>
        <begin position="1423"/>
        <end position="1456"/>
    </location>
</feature>
<keyword evidence="4" id="KW-1133">Transmembrane helix</keyword>
<evidence type="ECO:0000313" key="8">
    <source>
        <dbReference type="Proteomes" id="UP001497482"/>
    </source>
</evidence>
<comment type="similarity">
    <text evidence="2">Belongs to the TMEM151 family.</text>
</comment>
<keyword evidence="3" id="KW-0812">Transmembrane</keyword>
<dbReference type="PANTHER" id="PTHR21963:SF1">
    <property type="entry name" value="SPERM-ASSOCIATED ANTIGEN 17"/>
    <property type="match status" value="1"/>
</dbReference>
<name>A0AAV2KPE0_KNICA</name>
<dbReference type="GO" id="GO:1990716">
    <property type="term" value="C:axonemal central apparatus"/>
    <property type="evidence" value="ECO:0007669"/>
    <property type="project" value="TreeGrafter"/>
</dbReference>
<feature type="region of interest" description="Disordered" evidence="6">
    <location>
        <begin position="1010"/>
        <end position="1049"/>
    </location>
</feature>
<dbReference type="GO" id="GO:0003351">
    <property type="term" value="P:epithelial cilium movement involved in extracellular fluid movement"/>
    <property type="evidence" value="ECO:0007669"/>
    <property type="project" value="TreeGrafter"/>
</dbReference>
<comment type="subcellular location">
    <subcellularLocation>
        <location evidence="1">Membrane</location>
        <topology evidence="1">Multi-pass membrane protein</topology>
    </subcellularLocation>
</comment>
<dbReference type="Pfam" id="PF14857">
    <property type="entry name" value="TMEM151"/>
    <property type="match status" value="1"/>
</dbReference>
<feature type="compositionally biased region" description="Basic and acidic residues" evidence="6">
    <location>
        <begin position="139"/>
        <end position="163"/>
    </location>
</feature>
<dbReference type="EMBL" id="OZ035841">
    <property type="protein sequence ID" value="CAL1590111.1"/>
    <property type="molecule type" value="Genomic_DNA"/>
</dbReference>
<protein>
    <recommendedName>
        <fullName evidence="9">Sperm-associated antigen 17</fullName>
    </recommendedName>
</protein>
<dbReference type="GO" id="GO:1904158">
    <property type="term" value="P:axonemal central apparatus assembly"/>
    <property type="evidence" value="ECO:0007669"/>
    <property type="project" value="TreeGrafter"/>
</dbReference>
<feature type="compositionally biased region" description="Basic and acidic residues" evidence="6">
    <location>
        <begin position="1618"/>
        <end position="1636"/>
    </location>
</feature>
<feature type="region of interest" description="Disordered" evidence="6">
    <location>
        <begin position="1267"/>
        <end position="1307"/>
    </location>
</feature>
<dbReference type="Gene3D" id="2.60.450.20">
    <property type="match status" value="1"/>
</dbReference>
<dbReference type="InterPro" id="IPR026173">
    <property type="entry name" value="SPAG17"/>
</dbReference>
<dbReference type="GO" id="GO:0005576">
    <property type="term" value="C:extracellular region"/>
    <property type="evidence" value="ECO:0007669"/>
    <property type="project" value="GOC"/>
</dbReference>
<feature type="region of interest" description="Disordered" evidence="6">
    <location>
        <begin position="1618"/>
        <end position="1638"/>
    </location>
</feature>
<evidence type="ECO:0000256" key="1">
    <source>
        <dbReference type="ARBA" id="ARBA00004141"/>
    </source>
</evidence>
<feature type="region of interest" description="Disordered" evidence="6">
    <location>
        <begin position="139"/>
        <end position="196"/>
    </location>
</feature>
<feature type="compositionally biased region" description="Basic and acidic residues" evidence="6">
    <location>
        <begin position="173"/>
        <end position="185"/>
    </location>
</feature>
<keyword evidence="5" id="KW-0472">Membrane</keyword>
<feature type="compositionally biased region" description="Basic and acidic residues" evidence="6">
    <location>
        <begin position="767"/>
        <end position="831"/>
    </location>
</feature>
<feature type="compositionally biased region" description="Polar residues" evidence="6">
    <location>
        <begin position="1290"/>
        <end position="1307"/>
    </location>
</feature>
<feature type="compositionally biased region" description="Basic and acidic residues" evidence="6">
    <location>
        <begin position="1270"/>
        <end position="1286"/>
    </location>
</feature>
<feature type="region of interest" description="Disordered" evidence="6">
    <location>
        <begin position="232"/>
        <end position="252"/>
    </location>
</feature>
<feature type="compositionally biased region" description="Acidic residues" evidence="6">
    <location>
        <begin position="186"/>
        <end position="196"/>
    </location>
</feature>
<feature type="compositionally biased region" description="Basic and acidic residues" evidence="6">
    <location>
        <begin position="1446"/>
        <end position="1456"/>
    </location>
</feature>
<feature type="compositionally biased region" description="Polar residues" evidence="6">
    <location>
        <begin position="2043"/>
        <end position="2052"/>
    </location>
</feature>